<evidence type="ECO:0000313" key="1">
    <source>
        <dbReference type="EMBL" id="GHH82032.1"/>
    </source>
</evidence>
<dbReference type="Proteomes" id="UP000617734">
    <property type="component" value="Unassembled WGS sequence"/>
</dbReference>
<protein>
    <recommendedName>
        <fullName evidence="3">Iron-containing redox enzyme family protein</fullName>
    </recommendedName>
</protein>
<evidence type="ECO:0008006" key="3">
    <source>
        <dbReference type="Google" id="ProtNLM"/>
    </source>
</evidence>
<dbReference type="InterPro" id="IPR016084">
    <property type="entry name" value="Haem_Oase-like_multi-hlx"/>
</dbReference>
<dbReference type="SMART" id="SM01236">
    <property type="entry name" value="Haem_oxygenase_2"/>
    <property type="match status" value="1"/>
</dbReference>
<organism evidence="1 2">
    <name type="scientific">Kitasatospora indigofera</name>
    <dbReference type="NCBI Taxonomy" id="67307"/>
    <lineage>
        <taxon>Bacteria</taxon>
        <taxon>Bacillati</taxon>
        <taxon>Actinomycetota</taxon>
        <taxon>Actinomycetes</taxon>
        <taxon>Kitasatosporales</taxon>
        <taxon>Streptomycetaceae</taxon>
        <taxon>Kitasatospora</taxon>
    </lineage>
</organism>
<name>A0A919L305_9ACTN</name>
<reference evidence="1" key="1">
    <citation type="journal article" date="2014" name="Int. J. Syst. Evol. Microbiol.">
        <title>Complete genome sequence of Corynebacterium casei LMG S-19264T (=DSM 44701T), isolated from a smear-ripened cheese.</title>
        <authorList>
            <consortium name="US DOE Joint Genome Institute (JGI-PGF)"/>
            <person name="Walter F."/>
            <person name="Albersmeier A."/>
            <person name="Kalinowski J."/>
            <person name="Ruckert C."/>
        </authorList>
    </citation>
    <scope>NUCLEOTIDE SEQUENCE</scope>
    <source>
        <strain evidence="1">JCM 4646</strain>
    </source>
</reference>
<keyword evidence="2" id="KW-1185">Reference proteome</keyword>
<comment type="caution">
    <text evidence="1">The sequence shown here is derived from an EMBL/GenBank/DDBJ whole genome shotgun (WGS) entry which is preliminary data.</text>
</comment>
<accession>A0A919L305</accession>
<proteinExistence type="predicted"/>
<evidence type="ECO:0000313" key="2">
    <source>
        <dbReference type="Proteomes" id="UP000617734"/>
    </source>
</evidence>
<dbReference type="AlphaFoldDB" id="A0A919L305"/>
<dbReference type="Pfam" id="PF14518">
    <property type="entry name" value="Haem_oxygenas_2"/>
    <property type="match status" value="1"/>
</dbReference>
<reference evidence="1" key="2">
    <citation type="submission" date="2020-09" db="EMBL/GenBank/DDBJ databases">
        <authorList>
            <person name="Sun Q."/>
            <person name="Ohkuma M."/>
        </authorList>
    </citation>
    <scope>NUCLEOTIDE SEQUENCE</scope>
    <source>
        <strain evidence="1">JCM 4646</strain>
    </source>
</reference>
<dbReference type="Gene3D" id="1.20.910.10">
    <property type="entry name" value="Heme oxygenase-like"/>
    <property type="match status" value="1"/>
</dbReference>
<sequence length="338" mass="36450">MGVTAAGPGPALPRPRGPLTRALIEVLTSAPGAPGATLPLTVARGADPWGEDHQLALYLCYELHYRAFTGVDAGWEWHPAVLGLRRVLEDTFLGVLRAETGTVAPLADQLRALLVEPADGEGPSYFLLRDGERWQAREYLVLRSLYHLKEADPQSWVIPRLHGAAQAALVAVQYDEYGAGHPERTHSRLFADMMQDLGLDGSYGRYLDLVPAPALAVVNLMSLFALHRAHRGALVGQFAGVEITSSPGSARLAAALERFGAGPAGTRFYQEHIEADAVHEQLMRHGVIDALLTDEPGLEEDIAFGLAASVLLDERLAEHALAHWKRNSTALLAPVPAA</sequence>
<gene>
    <name evidence="1" type="ORF">GCM10018781_66130</name>
</gene>
<dbReference type="EMBL" id="BNBO01000056">
    <property type="protein sequence ID" value="GHH82032.1"/>
    <property type="molecule type" value="Genomic_DNA"/>
</dbReference>
<dbReference type="SUPFAM" id="SSF48613">
    <property type="entry name" value="Heme oxygenase-like"/>
    <property type="match status" value="1"/>
</dbReference>